<reference evidence="1 2" key="1">
    <citation type="submission" date="2016-10" db="EMBL/GenBank/DDBJ databases">
        <authorList>
            <person name="Varghese N."/>
            <person name="Submissions S."/>
        </authorList>
    </citation>
    <scope>NUCLEOTIDE SEQUENCE [LARGE SCALE GENOMIC DNA]</scope>
    <source>
        <strain evidence="1 2">DSM 13796</strain>
    </source>
</reference>
<comment type="caution">
    <text evidence="1">The sequence shown here is derived from an EMBL/GenBank/DDBJ whole genome shotgun (WGS) entry which is preliminary data.</text>
</comment>
<evidence type="ECO:0000313" key="2">
    <source>
        <dbReference type="Proteomes" id="UP000182762"/>
    </source>
</evidence>
<accession>A0A1I6BZ55</accession>
<dbReference type="Pfam" id="PF17428">
    <property type="entry name" value="DUF5412"/>
    <property type="match status" value="1"/>
</dbReference>
<protein>
    <submittedName>
        <fullName evidence="1">Uncharacterized protein</fullName>
    </submittedName>
</protein>
<evidence type="ECO:0000313" key="1">
    <source>
        <dbReference type="EMBL" id="SFQ86167.1"/>
    </source>
</evidence>
<gene>
    <name evidence="1" type="ORF">SAMN02745910_04590</name>
</gene>
<organism evidence="1 2">
    <name type="scientific">Priestia endophytica DSM 13796</name>
    <dbReference type="NCBI Taxonomy" id="1121089"/>
    <lineage>
        <taxon>Bacteria</taxon>
        <taxon>Bacillati</taxon>
        <taxon>Bacillota</taxon>
        <taxon>Bacilli</taxon>
        <taxon>Bacillales</taxon>
        <taxon>Bacillaceae</taxon>
        <taxon>Priestia</taxon>
    </lineage>
</organism>
<dbReference type="Proteomes" id="UP000182762">
    <property type="component" value="Unassembled WGS sequence"/>
</dbReference>
<proteinExistence type="predicted"/>
<sequence>MDTARGELINVQTNRKRNIYWNYPDADPYIVWIDNDTIKIGNQTLNVNKGETYDWRDDDEWERELPRQLSDQYPPKVIE</sequence>
<dbReference type="EMBL" id="FOXX01000018">
    <property type="protein sequence ID" value="SFQ86167.1"/>
    <property type="molecule type" value="Genomic_DNA"/>
</dbReference>
<dbReference type="InterPro" id="IPR035406">
    <property type="entry name" value="DUF5412"/>
</dbReference>
<keyword evidence="2" id="KW-1185">Reference proteome</keyword>
<name>A0A1I6BZ55_9BACI</name>